<reference evidence="4" key="1">
    <citation type="journal article" date="2019" name="Sci. Rep.">
        <title>Draft genome of Tanacetum cinerariifolium, the natural source of mosquito coil.</title>
        <authorList>
            <person name="Yamashiro T."/>
            <person name="Shiraishi A."/>
            <person name="Satake H."/>
            <person name="Nakayama K."/>
        </authorList>
    </citation>
    <scope>NUCLEOTIDE SEQUENCE</scope>
</reference>
<dbReference type="InterPro" id="IPR001584">
    <property type="entry name" value="Integrase_cat-core"/>
</dbReference>
<organism evidence="4">
    <name type="scientific">Tanacetum cinerariifolium</name>
    <name type="common">Dalmatian daisy</name>
    <name type="synonym">Chrysanthemum cinerariifolium</name>
    <dbReference type="NCBI Taxonomy" id="118510"/>
    <lineage>
        <taxon>Eukaryota</taxon>
        <taxon>Viridiplantae</taxon>
        <taxon>Streptophyta</taxon>
        <taxon>Embryophyta</taxon>
        <taxon>Tracheophyta</taxon>
        <taxon>Spermatophyta</taxon>
        <taxon>Magnoliopsida</taxon>
        <taxon>eudicotyledons</taxon>
        <taxon>Gunneridae</taxon>
        <taxon>Pentapetalae</taxon>
        <taxon>asterids</taxon>
        <taxon>campanulids</taxon>
        <taxon>Asterales</taxon>
        <taxon>Asteraceae</taxon>
        <taxon>Asteroideae</taxon>
        <taxon>Anthemideae</taxon>
        <taxon>Anthemidinae</taxon>
        <taxon>Tanacetum</taxon>
    </lineage>
</organism>
<dbReference type="InterPro" id="IPR036397">
    <property type="entry name" value="RNaseH_sf"/>
</dbReference>
<dbReference type="GO" id="GO:0003964">
    <property type="term" value="F:RNA-directed DNA polymerase activity"/>
    <property type="evidence" value="ECO:0007669"/>
    <property type="project" value="UniProtKB-KW"/>
</dbReference>
<keyword evidence="4" id="KW-0808">Transferase</keyword>
<dbReference type="Pfam" id="PF22936">
    <property type="entry name" value="Pol_BBD"/>
    <property type="match status" value="1"/>
</dbReference>
<dbReference type="InterPro" id="IPR005162">
    <property type="entry name" value="Retrotrans_gag_dom"/>
</dbReference>
<feature type="domain" description="Integrase catalytic" evidence="3">
    <location>
        <begin position="468"/>
        <end position="536"/>
    </location>
</feature>
<evidence type="ECO:0000256" key="1">
    <source>
        <dbReference type="SAM" id="Coils"/>
    </source>
</evidence>
<evidence type="ECO:0000313" key="4">
    <source>
        <dbReference type="EMBL" id="GEU45548.1"/>
    </source>
</evidence>
<name>A0A6L2K815_TANCI</name>
<dbReference type="PANTHER" id="PTHR33067">
    <property type="entry name" value="RNA-DIRECTED DNA POLYMERASE-RELATED"/>
    <property type="match status" value="1"/>
</dbReference>
<dbReference type="Pfam" id="PF07727">
    <property type="entry name" value="RVT_2"/>
    <property type="match status" value="1"/>
</dbReference>
<dbReference type="InterPro" id="IPR021109">
    <property type="entry name" value="Peptidase_aspartic_dom_sf"/>
</dbReference>
<feature type="region of interest" description="Disordered" evidence="2">
    <location>
        <begin position="648"/>
        <end position="667"/>
    </location>
</feature>
<dbReference type="Pfam" id="PF03732">
    <property type="entry name" value="Retrotrans_gag"/>
    <property type="match status" value="1"/>
</dbReference>
<keyword evidence="4" id="KW-0695">RNA-directed DNA polymerase</keyword>
<evidence type="ECO:0000259" key="3">
    <source>
        <dbReference type="PROSITE" id="PS50994"/>
    </source>
</evidence>
<dbReference type="GO" id="GO:0015074">
    <property type="term" value="P:DNA integration"/>
    <property type="evidence" value="ECO:0007669"/>
    <property type="project" value="InterPro"/>
</dbReference>
<protein>
    <submittedName>
        <fullName evidence="4">Reverse transcriptase domain-containing protein</fullName>
    </submittedName>
</protein>
<dbReference type="InterPro" id="IPR012337">
    <property type="entry name" value="RNaseH-like_sf"/>
</dbReference>
<dbReference type="SUPFAM" id="SSF53098">
    <property type="entry name" value="Ribonuclease H-like"/>
    <property type="match status" value="1"/>
</dbReference>
<dbReference type="CDD" id="cd00303">
    <property type="entry name" value="retropepsin_like"/>
    <property type="match status" value="1"/>
</dbReference>
<sequence length="1480" mass="168352">MFMANLSSTDPVADEAEPSYDSDILFEVQDHDHYEDAVCAHHEEHAMHDSVQLNHVVDSHVDYTSDSNMIMYDQYVNDNEHALYNGHEIIKDNHALAIVHNTEDTLEIAEITRKKMNDKMKDPECVTHKARCLALEAELANLRDKSHHDNQEELINHFSKLEVNHLNLQLKYQNLKDSLRNNPPTPDKDTPDFDSVFVIGKMQASLQGKDNVIRQLKKQISQLQHYKELYDFIKITRAKHIEQVTTLTTENVNLKARILEKVNSVCKDQIKPKVLARGKHAIDVEPIILRLRNNRDVHLDYLRHLKESVETICDIVEEAKVALNNEINNLPIFLSLGRSKLLLPNHLIRVNSCPNASRSQPKSNTKTNRISPAKGVNKLLVEDQPRTNKSHLRTLNRVDSRSRLKRTVVQIVLWYFDSGCSKHMTGDHSRLMNFMKKFTRTVRFRNDHFGAIMGYGDYVIGDSVISRTVPRTPQQNGVVERWNRTLFEAARTMLIFSKALIFLWEEAVATACYTQNRSLIHTRHHKTPYELVHNKKPDLTFFRVFGALCYPTNDNEDLGKLQPTVDIGIFVGYAPSRKGTRPAPNLLTPGQISSGLVPNRVPATPYVPPTNKELEILFQPMFNEYLEPPRVERPVPPAQVVQAPVNSAGIPSSTTIDQDAPSPTKGYQQEEGIDFEESFAPAARIEAIHIFIANAACKNMTIYQMDVKTAFLNGELKEEVYVSQPKGFVDPYHPTHVYHLKKALYVLKQAPRAWMDSCDSVDTPMVDRLKLDEDPLGIPVDQTRFRNTTMALTAYADIDHAGCQDTRRSTSESAQFLGDKLLADIFTKALPRQRFEFILPRLGMKSISPTTLNHLHEEEEGINRCIKVNGVTDDALRLYLFPHSLTYHDTAWFDRLTRNSITTFEQMAKIFFDKYFQPSMVTKLRNEITNFLQRPDESLFEAWERYKLSIDLCPNHNMLLVTQIDSFYNGLTLRHRDTINAPADGTFMKRRPEECYDLIKNMTAHHNDRDPSAQRSESSSSITSSFDPKIVALKAEMVDFNKNLMKVLQINQQVKAVTHSCETCGGPHSYNDCPATVGQTQNVYDAGAYNQAITFNLDQTSRYFTNYDAESINRIDVIDVAYEEYSQEILGFSVNGNPTPSTEPIFSTSSHTLTPFGDSDFLLEETDAFLAIEDELHDQKLRDKANDQIEKFSQIFQDLNFNIIFADAFILMPKFASTIKSLLTNKEKLFELARTPLNEHCSAVLLKKLPRKAWGPDKFLIPCDFPRIDECLALADLGASINLMPLSVWKMLSLPELFPICMTLELADRSISRPVGVSEDVFVKVGTFHFSTDFVVVDFDAGLRVPLILERSFLNTGRALIDVYEGELTLRVGNKAITFNLDQTSRYFTNYDAESINRIDVIDVACEEYSQEILGFFVNGNPTPSTKPIFSTSSHTLTPFGDSDFLLEETDAFLAIEDESISPEIDDSFNDSEGDILLIE</sequence>
<dbReference type="InterPro" id="IPR013103">
    <property type="entry name" value="RVT_2"/>
</dbReference>
<dbReference type="PROSITE" id="PS50994">
    <property type="entry name" value="INTEGRASE"/>
    <property type="match status" value="1"/>
</dbReference>
<gene>
    <name evidence="4" type="ORF">Tci_017526</name>
</gene>
<proteinExistence type="predicted"/>
<evidence type="ECO:0000256" key="2">
    <source>
        <dbReference type="SAM" id="MobiDB-lite"/>
    </source>
</evidence>
<feature type="coiled-coil region" evidence="1">
    <location>
        <begin position="99"/>
        <end position="145"/>
    </location>
</feature>
<keyword evidence="1" id="KW-0175">Coiled coil</keyword>
<dbReference type="Gene3D" id="3.30.420.10">
    <property type="entry name" value="Ribonuclease H-like superfamily/Ribonuclease H"/>
    <property type="match status" value="1"/>
</dbReference>
<keyword evidence="4" id="KW-0548">Nucleotidyltransferase</keyword>
<accession>A0A6L2K815</accession>
<dbReference type="PANTHER" id="PTHR33067:SF35">
    <property type="entry name" value="ASPARTIC PEPTIDASE DDI1-TYPE DOMAIN-CONTAINING PROTEIN"/>
    <property type="match status" value="1"/>
</dbReference>
<dbReference type="InterPro" id="IPR054722">
    <property type="entry name" value="PolX-like_BBD"/>
</dbReference>
<dbReference type="EMBL" id="BKCJ010002000">
    <property type="protein sequence ID" value="GEU45548.1"/>
    <property type="molecule type" value="Genomic_DNA"/>
</dbReference>
<dbReference type="GO" id="GO:0003676">
    <property type="term" value="F:nucleic acid binding"/>
    <property type="evidence" value="ECO:0007669"/>
    <property type="project" value="InterPro"/>
</dbReference>
<comment type="caution">
    <text evidence="4">The sequence shown here is derived from an EMBL/GenBank/DDBJ whole genome shotgun (WGS) entry which is preliminary data.</text>
</comment>
<dbReference type="Gene3D" id="2.40.70.10">
    <property type="entry name" value="Acid Proteases"/>
    <property type="match status" value="1"/>
</dbReference>